<evidence type="ECO:0000313" key="2">
    <source>
        <dbReference type="Proteomes" id="UP001236369"/>
    </source>
</evidence>
<sequence>MLKVLRFLRNWLALSVPLGIAIGKFLKWRTKPVGDRHGH</sequence>
<dbReference type="EMBL" id="JAUSVV010000014">
    <property type="protein sequence ID" value="MDQ0444598.1"/>
    <property type="molecule type" value="Genomic_DNA"/>
</dbReference>
<accession>A0ABU0HRX9</accession>
<dbReference type="Proteomes" id="UP001236369">
    <property type="component" value="Unassembled WGS sequence"/>
</dbReference>
<reference evidence="1 2" key="1">
    <citation type="submission" date="2023-07" db="EMBL/GenBank/DDBJ databases">
        <title>Genomic Encyclopedia of Type Strains, Phase IV (KMG-IV): sequencing the most valuable type-strain genomes for metagenomic binning, comparative biology and taxonomic classification.</title>
        <authorList>
            <person name="Goeker M."/>
        </authorList>
    </citation>
    <scope>NUCLEOTIDE SEQUENCE [LARGE SCALE GENOMIC DNA]</scope>
    <source>
        <strain evidence="1 2">DSM 19562</strain>
    </source>
</reference>
<organism evidence="1 2">
    <name type="scientific">Methylobacterium persicinum</name>
    <dbReference type="NCBI Taxonomy" id="374426"/>
    <lineage>
        <taxon>Bacteria</taxon>
        <taxon>Pseudomonadati</taxon>
        <taxon>Pseudomonadota</taxon>
        <taxon>Alphaproteobacteria</taxon>
        <taxon>Hyphomicrobiales</taxon>
        <taxon>Methylobacteriaceae</taxon>
        <taxon>Methylobacterium</taxon>
    </lineage>
</organism>
<proteinExistence type="predicted"/>
<name>A0ABU0HRX9_9HYPH</name>
<keyword evidence="2" id="KW-1185">Reference proteome</keyword>
<gene>
    <name evidence="1" type="ORF">QO016_004115</name>
</gene>
<evidence type="ECO:0000313" key="1">
    <source>
        <dbReference type="EMBL" id="MDQ0444598.1"/>
    </source>
</evidence>
<comment type="caution">
    <text evidence="1">The sequence shown here is derived from an EMBL/GenBank/DDBJ whole genome shotgun (WGS) entry which is preliminary data.</text>
</comment>
<protein>
    <submittedName>
        <fullName evidence="1">Uncharacterized protein</fullName>
    </submittedName>
</protein>